<sequence>MVDRWSRMGRLGATMAERGLVGKSLIPHASRVVEILPRGIVGAEPESSNLPLMGPRVIDGRRCMSTRSDKFHRSDSTIRRYNDRPPTNFGIRIVPEKSAFVVERLGKYTKVLEAGIHLLIPLVDRIAYVHSLKEEAIPIPNQSAITKDNVSITIDGVLYIKVVDPVKASYGVEYPEYAVIQLAQTTMRSELGKITLDKTFEERDTLNENIVRAINEASASWGLQCMRYEIKDISPPPGISPDRRPK</sequence>
<dbReference type="Proteomes" id="UP000265515">
    <property type="component" value="Unassembled WGS sequence"/>
</dbReference>
<organism evidence="5 6">
    <name type="scientific">Chara braunii</name>
    <name type="common">Braun's stonewort</name>
    <dbReference type="NCBI Taxonomy" id="69332"/>
    <lineage>
        <taxon>Eukaryota</taxon>
        <taxon>Viridiplantae</taxon>
        <taxon>Streptophyta</taxon>
        <taxon>Charophyceae</taxon>
        <taxon>Charales</taxon>
        <taxon>Characeae</taxon>
        <taxon>Chara</taxon>
    </lineage>
</organism>
<evidence type="ECO:0000256" key="2">
    <source>
        <dbReference type="ARBA" id="ARBA00008164"/>
    </source>
</evidence>
<comment type="similarity">
    <text evidence="2">Belongs to the band 7/mec-2 family.</text>
</comment>
<gene>
    <name evidence="5" type="ORF">CBR_g19537</name>
</gene>
<keyword evidence="3" id="KW-0496">Mitochondrion</keyword>
<dbReference type="Pfam" id="PF01145">
    <property type="entry name" value="Band_7"/>
    <property type="match status" value="1"/>
</dbReference>
<name>A0A388KYH0_CHABU</name>
<dbReference type="InterPro" id="IPR001107">
    <property type="entry name" value="Band_7"/>
</dbReference>
<evidence type="ECO:0000313" key="6">
    <source>
        <dbReference type="Proteomes" id="UP000265515"/>
    </source>
</evidence>
<dbReference type="SMART" id="SM00244">
    <property type="entry name" value="PHB"/>
    <property type="match status" value="1"/>
</dbReference>
<dbReference type="CDD" id="cd08829">
    <property type="entry name" value="SPFH_paraslipin"/>
    <property type="match status" value="1"/>
</dbReference>
<dbReference type="PANTHER" id="PTHR43327:SF10">
    <property type="entry name" value="STOMATIN-LIKE PROTEIN 2, MITOCHONDRIAL"/>
    <property type="match status" value="1"/>
</dbReference>
<dbReference type="InterPro" id="IPR050710">
    <property type="entry name" value="Band7/mec-2_domain"/>
</dbReference>
<dbReference type="PANTHER" id="PTHR43327">
    <property type="entry name" value="STOMATIN-LIKE PROTEIN 2, MITOCHONDRIAL"/>
    <property type="match status" value="1"/>
</dbReference>
<evidence type="ECO:0000313" key="5">
    <source>
        <dbReference type="EMBL" id="GBG75022.1"/>
    </source>
</evidence>
<dbReference type="InterPro" id="IPR036013">
    <property type="entry name" value="Band_7/SPFH_dom_sf"/>
</dbReference>
<dbReference type="EMBL" id="BFEA01000216">
    <property type="protein sequence ID" value="GBG75022.1"/>
    <property type="molecule type" value="Genomic_DNA"/>
</dbReference>
<keyword evidence="6" id="KW-1185">Reference proteome</keyword>
<dbReference type="STRING" id="69332.A0A388KYH0"/>
<feature type="domain" description="Band 7" evidence="4">
    <location>
        <begin position="89"/>
        <end position="244"/>
    </location>
</feature>
<dbReference type="FunFam" id="3.30.479.30:FF:000008">
    <property type="entry name" value="Stomatin-like protein 2, mitochondrial"/>
    <property type="match status" value="1"/>
</dbReference>
<evidence type="ECO:0000256" key="3">
    <source>
        <dbReference type="ARBA" id="ARBA00023128"/>
    </source>
</evidence>
<dbReference type="AlphaFoldDB" id="A0A388KYH0"/>
<dbReference type="OrthoDB" id="434619at2759"/>
<dbReference type="GO" id="GO:0007005">
    <property type="term" value="P:mitochondrion organization"/>
    <property type="evidence" value="ECO:0007669"/>
    <property type="project" value="TreeGrafter"/>
</dbReference>
<comment type="caution">
    <text evidence="5">The sequence shown here is derived from an EMBL/GenBank/DDBJ whole genome shotgun (WGS) entry which is preliminary data.</text>
</comment>
<protein>
    <recommendedName>
        <fullName evidence="4">Band 7 domain-containing protein</fullName>
    </recommendedName>
</protein>
<accession>A0A388KYH0</accession>
<reference evidence="5 6" key="1">
    <citation type="journal article" date="2018" name="Cell">
        <title>The Chara Genome: Secondary Complexity and Implications for Plant Terrestrialization.</title>
        <authorList>
            <person name="Nishiyama T."/>
            <person name="Sakayama H."/>
            <person name="Vries J.D."/>
            <person name="Buschmann H."/>
            <person name="Saint-Marcoux D."/>
            <person name="Ullrich K.K."/>
            <person name="Haas F.B."/>
            <person name="Vanderstraeten L."/>
            <person name="Becker D."/>
            <person name="Lang D."/>
            <person name="Vosolsobe S."/>
            <person name="Rombauts S."/>
            <person name="Wilhelmsson P.K.I."/>
            <person name="Janitza P."/>
            <person name="Kern R."/>
            <person name="Heyl A."/>
            <person name="Rumpler F."/>
            <person name="Villalobos L.I.A.C."/>
            <person name="Clay J.M."/>
            <person name="Skokan R."/>
            <person name="Toyoda A."/>
            <person name="Suzuki Y."/>
            <person name="Kagoshima H."/>
            <person name="Schijlen E."/>
            <person name="Tajeshwar N."/>
            <person name="Catarino B."/>
            <person name="Hetherington A.J."/>
            <person name="Saltykova A."/>
            <person name="Bonnot C."/>
            <person name="Breuninger H."/>
            <person name="Symeonidi A."/>
            <person name="Radhakrishnan G.V."/>
            <person name="Van Nieuwerburgh F."/>
            <person name="Deforce D."/>
            <person name="Chang C."/>
            <person name="Karol K.G."/>
            <person name="Hedrich R."/>
            <person name="Ulvskov P."/>
            <person name="Glockner G."/>
            <person name="Delwiche C.F."/>
            <person name="Petrasek J."/>
            <person name="Van de Peer Y."/>
            <person name="Friml J."/>
            <person name="Beilby M."/>
            <person name="Dolan L."/>
            <person name="Kohara Y."/>
            <person name="Sugano S."/>
            <person name="Fujiyama A."/>
            <person name="Delaux P.-M."/>
            <person name="Quint M."/>
            <person name="TheiBen G."/>
            <person name="Hagemann M."/>
            <person name="Harholt J."/>
            <person name="Dunand C."/>
            <person name="Zachgo S."/>
            <person name="Langdale J."/>
            <person name="Maumus F."/>
            <person name="Straeten D.V.D."/>
            <person name="Gould S.B."/>
            <person name="Rensing S.A."/>
        </authorList>
    </citation>
    <scope>NUCLEOTIDE SEQUENCE [LARGE SCALE GENOMIC DNA]</scope>
    <source>
        <strain evidence="5 6">S276</strain>
    </source>
</reference>
<dbReference type="GO" id="GO:0005739">
    <property type="term" value="C:mitochondrion"/>
    <property type="evidence" value="ECO:0007669"/>
    <property type="project" value="UniProtKB-SubCell"/>
</dbReference>
<dbReference type="OMA" id="LECIRCE"/>
<dbReference type="Gene3D" id="3.30.479.30">
    <property type="entry name" value="Band 7 domain"/>
    <property type="match status" value="1"/>
</dbReference>
<evidence type="ECO:0000256" key="1">
    <source>
        <dbReference type="ARBA" id="ARBA00004173"/>
    </source>
</evidence>
<dbReference type="Gramene" id="GBG75022">
    <property type="protein sequence ID" value="GBG75022"/>
    <property type="gene ID" value="CBR_g19537"/>
</dbReference>
<dbReference type="InterPro" id="IPR001972">
    <property type="entry name" value="Stomatin_HflK_fam"/>
</dbReference>
<dbReference type="SUPFAM" id="SSF117892">
    <property type="entry name" value="Band 7/SPFH domain"/>
    <property type="match status" value="1"/>
</dbReference>
<proteinExistence type="inferred from homology"/>
<comment type="subcellular location">
    <subcellularLocation>
        <location evidence="1">Mitochondrion</location>
    </subcellularLocation>
</comment>
<evidence type="ECO:0000259" key="4">
    <source>
        <dbReference type="SMART" id="SM00244"/>
    </source>
</evidence>
<dbReference type="GO" id="GO:0016020">
    <property type="term" value="C:membrane"/>
    <property type="evidence" value="ECO:0007669"/>
    <property type="project" value="InterPro"/>
</dbReference>
<dbReference type="PRINTS" id="PR00721">
    <property type="entry name" value="STOMATIN"/>
</dbReference>